<evidence type="ECO:0000256" key="2">
    <source>
        <dbReference type="ARBA" id="ARBA00008860"/>
    </source>
</evidence>
<dbReference type="InterPro" id="IPR018305">
    <property type="entry name" value="Ribosomal_m50"/>
</dbReference>
<keyword evidence="4" id="KW-0496">Mitochondrion</keyword>
<dbReference type="AlphaFoldDB" id="A0A9W4H9E5"/>
<comment type="subcellular location">
    <subcellularLocation>
        <location evidence="1">Mitochondrion</location>
    </subcellularLocation>
</comment>
<keyword evidence="5" id="KW-0687">Ribonucleoprotein</keyword>
<dbReference type="Proteomes" id="UP001153618">
    <property type="component" value="Unassembled WGS sequence"/>
</dbReference>
<evidence type="ECO:0000313" key="9">
    <source>
        <dbReference type="Proteomes" id="UP001153618"/>
    </source>
</evidence>
<evidence type="ECO:0000256" key="7">
    <source>
        <dbReference type="SAM" id="MobiDB-lite"/>
    </source>
</evidence>
<evidence type="ECO:0000256" key="6">
    <source>
        <dbReference type="ARBA" id="ARBA00035183"/>
    </source>
</evidence>
<accession>A0A9W4H9E5</accession>
<dbReference type="GO" id="GO:0005739">
    <property type="term" value="C:mitochondrion"/>
    <property type="evidence" value="ECO:0007669"/>
    <property type="project" value="UniProtKB-SubCell"/>
</dbReference>
<reference evidence="8" key="1">
    <citation type="submission" date="2021-07" db="EMBL/GenBank/DDBJ databases">
        <authorList>
            <person name="Branca A.L. A."/>
        </authorList>
    </citation>
    <scope>NUCLEOTIDE SEQUENCE</scope>
</reference>
<keyword evidence="9" id="KW-1185">Reference proteome</keyword>
<dbReference type="GO" id="GO:0005840">
    <property type="term" value="C:ribosome"/>
    <property type="evidence" value="ECO:0007669"/>
    <property type="project" value="UniProtKB-KW"/>
</dbReference>
<evidence type="ECO:0000256" key="3">
    <source>
        <dbReference type="ARBA" id="ARBA00022980"/>
    </source>
</evidence>
<evidence type="ECO:0000256" key="1">
    <source>
        <dbReference type="ARBA" id="ARBA00004173"/>
    </source>
</evidence>
<evidence type="ECO:0000256" key="5">
    <source>
        <dbReference type="ARBA" id="ARBA00023274"/>
    </source>
</evidence>
<sequence length="380" mass="42438">MRPSMRVPLREAKFICSNCRPVSGPRVSPLGQFRRYASDSPGVLERTRRKLWGTDSPPGQADPYTGSQIMQEAESSSGESKPADEDFNLAQPEELGAEELDWNELPQIGYLPKDEWRIKGANKGDKVTPWYHNKNPISHSQAVHQAAVEIALFQIVGKEYSATEESLDLPRELLHQCKFEGEAAQWGERLRFPSAQAMTTLLRQASGAEVGSDSLKSILTAVEQAGDSHPAVYKQSADNQAETTLDSLSLAEGKTKFTFFARVSKLMSQRLSDSIISQTTVGAVKSAHETLVKKTTRSNPVILREVMNKMGVSELPNVKISDVRRTRHDNDEDLGRKKAIVSALYTNGLIEKALKPRKPKYKWIRENEKAKRLNQSIVEH</sequence>
<dbReference type="GO" id="GO:1990904">
    <property type="term" value="C:ribonucleoprotein complex"/>
    <property type="evidence" value="ECO:0007669"/>
    <property type="project" value="UniProtKB-KW"/>
</dbReference>
<dbReference type="Pfam" id="PF10501">
    <property type="entry name" value="Ribosomal_L50"/>
    <property type="match status" value="1"/>
</dbReference>
<dbReference type="OrthoDB" id="6220758at2759"/>
<gene>
    <name evidence="8" type="ORF">POLS_LOCUS103</name>
</gene>
<comment type="similarity">
    <text evidence="2">Belongs to the mitochondrion-specific ribosomal protein mL50 family.</text>
</comment>
<comment type="caution">
    <text evidence="8">The sequence shown here is derived from an EMBL/GenBank/DDBJ whole genome shotgun (WGS) entry which is preliminary data.</text>
</comment>
<proteinExistence type="inferred from homology"/>
<evidence type="ECO:0000313" key="8">
    <source>
        <dbReference type="EMBL" id="CAG7938594.1"/>
    </source>
</evidence>
<evidence type="ECO:0000256" key="4">
    <source>
        <dbReference type="ARBA" id="ARBA00023128"/>
    </source>
</evidence>
<organism evidence="8 9">
    <name type="scientific">Penicillium olsonii</name>
    <dbReference type="NCBI Taxonomy" id="99116"/>
    <lineage>
        <taxon>Eukaryota</taxon>
        <taxon>Fungi</taxon>
        <taxon>Dikarya</taxon>
        <taxon>Ascomycota</taxon>
        <taxon>Pezizomycotina</taxon>
        <taxon>Eurotiomycetes</taxon>
        <taxon>Eurotiomycetidae</taxon>
        <taxon>Eurotiales</taxon>
        <taxon>Aspergillaceae</taxon>
        <taxon>Penicillium</taxon>
    </lineage>
</organism>
<protein>
    <recommendedName>
        <fullName evidence="6">Large ribosomal subunit protein mL50</fullName>
    </recommendedName>
</protein>
<name>A0A9W4H9E5_PENOL</name>
<keyword evidence="3" id="KW-0689">Ribosomal protein</keyword>
<dbReference type="EMBL" id="CAJVOS010000006">
    <property type="protein sequence ID" value="CAG7938594.1"/>
    <property type="molecule type" value="Genomic_DNA"/>
</dbReference>
<feature type="compositionally biased region" description="Polar residues" evidence="7">
    <location>
        <begin position="65"/>
        <end position="79"/>
    </location>
</feature>
<feature type="region of interest" description="Disordered" evidence="7">
    <location>
        <begin position="37"/>
        <end position="85"/>
    </location>
</feature>